<feature type="region of interest" description="Disordered" evidence="2">
    <location>
        <begin position="618"/>
        <end position="662"/>
    </location>
</feature>
<gene>
    <name evidence="4" type="ORF">J4573_18335</name>
</gene>
<dbReference type="InterPro" id="IPR039448">
    <property type="entry name" value="Beta_helix"/>
</dbReference>
<dbReference type="PANTHER" id="PTHR22990">
    <property type="entry name" value="F-BOX ONLY PROTEIN"/>
    <property type="match status" value="1"/>
</dbReference>
<dbReference type="AlphaFoldDB" id="A0A939PAX2"/>
<feature type="region of interest" description="Disordered" evidence="2">
    <location>
        <begin position="241"/>
        <end position="276"/>
    </location>
</feature>
<reference evidence="4" key="1">
    <citation type="submission" date="2021-03" db="EMBL/GenBank/DDBJ databases">
        <authorList>
            <person name="Kanchanasin P."/>
            <person name="Saeng-In P."/>
            <person name="Phongsopitanun W."/>
            <person name="Yuki M."/>
            <person name="Kudo T."/>
            <person name="Ohkuma M."/>
            <person name="Tanasupawat S."/>
        </authorList>
    </citation>
    <scope>NUCLEOTIDE SEQUENCE</scope>
    <source>
        <strain evidence="4">GKU 128</strain>
    </source>
</reference>
<feature type="compositionally biased region" description="Gly residues" evidence="2">
    <location>
        <begin position="647"/>
        <end position="662"/>
    </location>
</feature>
<evidence type="ECO:0000256" key="2">
    <source>
        <dbReference type="SAM" id="MobiDB-lite"/>
    </source>
</evidence>
<dbReference type="Proteomes" id="UP000669179">
    <property type="component" value="Unassembled WGS sequence"/>
</dbReference>
<organism evidence="4 5">
    <name type="scientific">Actinomadura barringtoniae</name>
    <dbReference type="NCBI Taxonomy" id="1427535"/>
    <lineage>
        <taxon>Bacteria</taxon>
        <taxon>Bacillati</taxon>
        <taxon>Actinomycetota</taxon>
        <taxon>Actinomycetes</taxon>
        <taxon>Streptosporangiales</taxon>
        <taxon>Thermomonosporaceae</taxon>
        <taxon>Actinomadura</taxon>
    </lineage>
</organism>
<dbReference type="RefSeq" id="WP_208256881.1">
    <property type="nucleotide sequence ID" value="NZ_JAGEOJ010000007.1"/>
</dbReference>
<feature type="domain" description="Right handed beta helix" evidence="3">
    <location>
        <begin position="390"/>
        <end position="521"/>
    </location>
</feature>
<dbReference type="Gene3D" id="2.160.20.10">
    <property type="entry name" value="Single-stranded right-handed beta-helix, Pectin lyase-like"/>
    <property type="match status" value="1"/>
</dbReference>
<keyword evidence="1" id="KW-0677">Repeat</keyword>
<feature type="domain" description="Right handed beta helix" evidence="3">
    <location>
        <begin position="289"/>
        <end position="378"/>
    </location>
</feature>
<feature type="compositionally biased region" description="Polar residues" evidence="2">
    <location>
        <begin position="251"/>
        <end position="260"/>
    </location>
</feature>
<sequence>MGSHSEGAPPKGKGRTKKIVTTVLVLGLAGGGTYAYRTYMDQGAGAPGVNDVSADSARQQATLVDAEDLRVMQIRAKQESDLAGGGAAAAQARAPRVLSSANGRTLMLPQRREPYYVQDLEKLAGQDFQKQNDGSYLLSVNIFVADGGKLVLQSASGPLTIRMRSVPGQFTTIVSGGGSVKFNGSAQNPVRFTSWNNDTRKPDTTVADGRAYIRAIGGEFAMKYTQVSNLGFWSGRTGGVALTGSDRPDSSAEQTATPTGTKDEVTVSAAPSEGKGGASFTVPAADLVSGQIDHTTIDGDAYGLFVTASNQAQITNVTIRNSLVHGVLLHRFAKNAVIENTSVSGGRGDGFVLSRGTEGVRISNCTSEGNGGNGFTLNGQPLADGPSASGEAIQAFGNNWVSGATIKNNRRYGVEVLGGNAVSVQNSRISGGDMGIVVREKATHVQLAGNQVKEPARQGIVLRDGVSGATVSGNVVTGTQTALYLRDAASVVTGNTVESAHKHGITLKGNVAGTQITGNTLSGAGTSVMDVDLSRGSYSNVNNNVKGWHKTAGFWTWMKRVFKPMNVIWASVFLLVGISMYRSRSTGLRIGRRGAHPYEHQDKLEERPVRLLRRAGATVPAPPGAAPATRPGSAAPRIAAGSPGRHGAPGGPGGAGAPGARR</sequence>
<dbReference type="EMBL" id="JAGEOJ010000007">
    <property type="protein sequence ID" value="MBO2449068.1"/>
    <property type="molecule type" value="Genomic_DNA"/>
</dbReference>
<comment type="caution">
    <text evidence="4">The sequence shown here is derived from an EMBL/GenBank/DDBJ whole genome shotgun (WGS) entry which is preliminary data.</text>
</comment>
<evidence type="ECO:0000259" key="3">
    <source>
        <dbReference type="Pfam" id="PF13229"/>
    </source>
</evidence>
<evidence type="ECO:0000313" key="4">
    <source>
        <dbReference type="EMBL" id="MBO2449068.1"/>
    </source>
</evidence>
<dbReference type="InterPro" id="IPR012334">
    <property type="entry name" value="Pectin_lyas_fold"/>
</dbReference>
<protein>
    <submittedName>
        <fullName evidence="4">Right-handed parallel beta-helix repeat-containing protein</fullName>
    </submittedName>
</protein>
<dbReference type="InterPro" id="IPR011050">
    <property type="entry name" value="Pectin_lyase_fold/virulence"/>
</dbReference>
<dbReference type="PANTHER" id="PTHR22990:SF15">
    <property type="entry name" value="F-BOX ONLY PROTEIN 10"/>
    <property type="match status" value="1"/>
</dbReference>
<dbReference type="InterPro" id="IPR006626">
    <property type="entry name" value="PbH1"/>
</dbReference>
<evidence type="ECO:0000256" key="1">
    <source>
        <dbReference type="ARBA" id="ARBA00022737"/>
    </source>
</evidence>
<keyword evidence="5" id="KW-1185">Reference proteome</keyword>
<dbReference type="InterPro" id="IPR051550">
    <property type="entry name" value="SCF-Subunits/Alg-Epimerases"/>
</dbReference>
<dbReference type="SMART" id="SM00710">
    <property type="entry name" value="PbH1"/>
    <property type="match status" value="11"/>
</dbReference>
<name>A0A939PAX2_9ACTN</name>
<accession>A0A939PAX2</accession>
<feature type="compositionally biased region" description="Low complexity" evidence="2">
    <location>
        <begin position="626"/>
        <end position="646"/>
    </location>
</feature>
<dbReference type="Pfam" id="PF13229">
    <property type="entry name" value="Beta_helix"/>
    <property type="match status" value="2"/>
</dbReference>
<evidence type="ECO:0000313" key="5">
    <source>
        <dbReference type="Proteomes" id="UP000669179"/>
    </source>
</evidence>
<proteinExistence type="predicted"/>
<dbReference type="SUPFAM" id="SSF51126">
    <property type="entry name" value="Pectin lyase-like"/>
    <property type="match status" value="1"/>
</dbReference>